<protein>
    <submittedName>
        <fullName evidence="1">Uncharacterized protein</fullName>
    </submittedName>
</protein>
<name>A0ABR5IF09_9ACTN</name>
<organism evidence="1 2">
    <name type="scientific">Gordonia jacobaea</name>
    <dbReference type="NCBI Taxonomy" id="122202"/>
    <lineage>
        <taxon>Bacteria</taxon>
        <taxon>Bacillati</taxon>
        <taxon>Actinomycetota</taxon>
        <taxon>Actinomycetes</taxon>
        <taxon>Mycobacteriales</taxon>
        <taxon>Gordoniaceae</taxon>
        <taxon>Gordonia</taxon>
    </lineage>
</organism>
<comment type="caution">
    <text evidence="1">The sequence shown here is derived from an EMBL/GenBank/DDBJ whole genome shotgun (WGS) entry which is preliminary data.</text>
</comment>
<proteinExistence type="predicted"/>
<evidence type="ECO:0000313" key="1">
    <source>
        <dbReference type="EMBL" id="KNA92296.1"/>
    </source>
</evidence>
<evidence type="ECO:0000313" key="2">
    <source>
        <dbReference type="Proteomes" id="UP000037247"/>
    </source>
</evidence>
<keyword evidence="2" id="KW-1185">Reference proteome</keyword>
<dbReference type="EMBL" id="LDTZ01000015">
    <property type="protein sequence ID" value="KNA92296.1"/>
    <property type="molecule type" value="Genomic_DNA"/>
</dbReference>
<reference evidence="1 2" key="1">
    <citation type="submission" date="2015-05" db="EMBL/GenBank/DDBJ databases">
        <title>Draft genome sequence of the bacterium Gordonia jacobaea a new member of the Gordonia genus.</title>
        <authorList>
            <person name="Jimenez-Galisteo G."/>
            <person name="Dominguez A."/>
            <person name="Munoz E."/>
            <person name="Vinas M."/>
        </authorList>
    </citation>
    <scope>NUCLEOTIDE SEQUENCE [LARGE SCALE GENOMIC DNA]</scope>
    <source>
        <strain evidence="2">mv1</strain>
    </source>
</reference>
<accession>A0ABR5IF09</accession>
<dbReference type="Proteomes" id="UP000037247">
    <property type="component" value="Unassembled WGS sequence"/>
</dbReference>
<gene>
    <name evidence="1" type="ORF">ABW18_08050</name>
</gene>
<sequence>MVGTLVGAAAVIGTAVGAANAEAKVAEGRYNFCVKTQYGSSVDERCNEYRVVGNQLIGPANQPLQLIDTPNGAVAVIPPASGLVITKNANGYKIVNTILGIPVATSQLTPLG</sequence>